<dbReference type="WBParaSite" id="HPBE_0000754601-mRNA-1">
    <property type="protein sequence ID" value="HPBE_0000754601-mRNA-1"/>
    <property type="gene ID" value="HPBE_0000754601"/>
</dbReference>
<dbReference type="PANTHER" id="PTHR10974">
    <property type="entry name" value="FI08016P-RELATED"/>
    <property type="match status" value="1"/>
</dbReference>
<name>A0A183FKA1_HELPZ</name>
<dbReference type="InterPro" id="IPR004245">
    <property type="entry name" value="DUF229"/>
</dbReference>
<sequence length="269" mass="30964">MPDVYLLILDSVSTFMAKRGLPKTIAYLKDHMGAVQMEFLNKVGINSRPNGFPLMFGKSVEGGSRDLVGLPPLVPDWNDSVMCHKPLDRYHYMISEYSNAGYKIGHLRLGQYEDRNPFLMVILPAVYRNTSIHVQLEQKVLELMTHFDLHATLIDILKLQPSSNFSDISYRDMSPLSKGSSLFREWRGARNCRTLPIPSQYCLCQYNWTVIRDVEFQAEMGEFLVNELNQQLRNAGLKDKCQKQTYNTELSFEESEKKYSRANAMAFLN</sequence>
<dbReference type="GO" id="GO:0005615">
    <property type="term" value="C:extracellular space"/>
    <property type="evidence" value="ECO:0007669"/>
    <property type="project" value="TreeGrafter"/>
</dbReference>
<protein>
    <submittedName>
        <fullName evidence="3">Sulfatase domain-containing protein</fullName>
    </submittedName>
</protein>
<dbReference type="Pfam" id="PF02995">
    <property type="entry name" value="DUF229"/>
    <property type="match status" value="2"/>
</dbReference>
<evidence type="ECO:0000313" key="1">
    <source>
        <dbReference type="EMBL" id="VDO72688.1"/>
    </source>
</evidence>
<dbReference type="Proteomes" id="UP000050761">
    <property type="component" value="Unassembled WGS sequence"/>
</dbReference>
<keyword evidence="2" id="KW-1185">Reference proteome</keyword>
<gene>
    <name evidence="1" type="ORF">HPBE_LOCUS7547</name>
</gene>
<evidence type="ECO:0000313" key="3">
    <source>
        <dbReference type="WBParaSite" id="HPBE_0000754601-mRNA-1"/>
    </source>
</evidence>
<organism evidence="2 3">
    <name type="scientific">Heligmosomoides polygyrus</name>
    <name type="common">Parasitic roundworm</name>
    <dbReference type="NCBI Taxonomy" id="6339"/>
    <lineage>
        <taxon>Eukaryota</taxon>
        <taxon>Metazoa</taxon>
        <taxon>Ecdysozoa</taxon>
        <taxon>Nematoda</taxon>
        <taxon>Chromadorea</taxon>
        <taxon>Rhabditida</taxon>
        <taxon>Rhabditina</taxon>
        <taxon>Rhabditomorpha</taxon>
        <taxon>Strongyloidea</taxon>
        <taxon>Heligmosomidae</taxon>
        <taxon>Heligmosomoides</taxon>
    </lineage>
</organism>
<proteinExistence type="predicted"/>
<accession>A0A3P8B851</accession>
<accession>A0A183FKA1</accession>
<dbReference type="PANTHER" id="PTHR10974:SF75">
    <property type="entry name" value="SULFATASE DOMAIN-CONTAINING PROTEIN"/>
    <property type="match status" value="1"/>
</dbReference>
<dbReference type="AlphaFoldDB" id="A0A183FKA1"/>
<evidence type="ECO:0000313" key="2">
    <source>
        <dbReference type="Proteomes" id="UP000050761"/>
    </source>
</evidence>
<reference evidence="3" key="2">
    <citation type="submission" date="2019-09" db="UniProtKB">
        <authorList>
            <consortium name="WormBaseParasite"/>
        </authorList>
    </citation>
    <scope>IDENTIFICATION</scope>
</reference>
<dbReference type="EMBL" id="UZAH01025915">
    <property type="protein sequence ID" value="VDO72688.1"/>
    <property type="molecule type" value="Genomic_DNA"/>
</dbReference>
<reference evidence="1 2" key="1">
    <citation type="submission" date="2018-11" db="EMBL/GenBank/DDBJ databases">
        <authorList>
            <consortium name="Pathogen Informatics"/>
        </authorList>
    </citation>
    <scope>NUCLEOTIDE SEQUENCE [LARGE SCALE GENOMIC DNA]</scope>
</reference>
<dbReference type="OrthoDB" id="5862419at2759"/>